<keyword evidence="1" id="KW-1133">Transmembrane helix</keyword>
<feature type="transmembrane region" description="Helical" evidence="1">
    <location>
        <begin position="21"/>
        <end position="40"/>
    </location>
</feature>
<dbReference type="OrthoDB" id="1273979at2"/>
<dbReference type="AlphaFoldDB" id="A0A1I7E5I0"/>
<feature type="transmembrane region" description="Helical" evidence="1">
    <location>
        <begin position="46"/>
        <end position="71"/>
    </location>
</feature>
<evidence type="ECO:0000313" key="2">
    <source>
        <dbReference type="EMBL" id="SFU19172.1"/>
    </source>
</evidence>
<gene>
    <name evidence="2" type="ORF">SAMN04489724_0112</name>
</gene>
<protein>
    <recommendedName>
        <fullName evidence="4">DUF4133 domain-containing protein</fullName>
    </recommendedName>
</protein>
<evidence type="ECO:0008006" key="4">
    <source>
        <dbReference type="Google" id="ProtNLM"/>
    </source>
</evidence>
<dbReference type="InterPro" id="IPR025407">
    <property type="entry name" value="DUF4133"/>
</dbReference>
<dbReference type="EMBL" id="FPBF01000010">
    <property type="protein sequence ID" value="SFU19172.1"/>
    <property type="molecule type" value="Genomic_DNA"/>
</dbReference>
<reference evidence="3" key="1">
    <citation type="submission" date="2016-10" db="EMBL/GenBank/DDBJ databases">
        <authorList>
            <person name="Varghese N."/>
            <person name="Submissions S."/>
        </authorList>
    </citation>
    <scope>NUCLEOTIDE SEQUENCE [LARGE SCALE GENOMIC DNA]</scope>
    <source>
        <strain evidence="3">DSM 23445</strain>
    </source>
</reference>
<dbReference type="RefSeq" id="WP_091698148.1">
    <property type="nucleotide sequence ID" value="NZ_FPBF01000010.1"/>
</dbReference>
<dbReference type="Proteomes" id="UP000199673">
    <property type="component" value="Unassembled WGS sequence"/>
</dbReference>
<dbReference type="STRING" id="305507.SAMN04489724_0112"/>
<organism evidence="2 3">
    <name type="scientific">Algoriphagus locisalis</name>
    <dbReference type="NCBI Taxonomy" id="305507"/>
    <lineage>
        <taxon>Bacteria</taxon>
        <taxon>Pseudomonadati</taxon>
        <taxon>Bacteroidota</taxon>
        <taxon>Cytophagia</taxon>
        <taxon>Cytophagales</taxon>
        <taxon>Cyclobacteriaceae</taxon>
        <taxon>Algoriphagus</taxon>
    </lineage>
</organism>
<accession>A0A1I7E5I0</accession>
<dbReference type="Pfam" id="PF13571">
    <property type="entry name" value="DUF4133"/>
    <property type="match status" value="1"/>
</dbReference>
<keyword evidence="3" id="KW-1185">Reference proteome</keyword>
<keyword evidence="1" id="KW-0472">Membrane</keyword>
<sequence length="109" mass="12003">MIKYNVNKGINKPMEFKGLKAQYIGYLAAGLGLTLLAFALGYVMGLSMYLCLGLAVVLGSADLLIVFHLSATYGEHGLMKKMAQTQVPASVVIRSRKIFYNLIKRKAWS</sequence>
<name>A0A1I7E5I0_9BACT</name>
<keyword evidence="1" id="KW-0812">Transmembrane</keyword>
<evidence type="ECO:0000313" key="3">
    <source>
        <dbReference type="Proteomes" id="UP000199673"/>
    </source>
</evidence>
<proteinExistence type="predicted"/>
<evidence type="ECO:0000256" key="1">
    <source>
        <dbReference type="SAM" id="Phobius"/>
    </source>
</evidence>